<evidence type="ECO:0000313" key="2">
    <source>
        <dbReference type="EMBL" id="KUJ79527.1"/>
    </source>
</evidence>
<reference evidence="3" key="1">
    <citation type="submission" date="2015-12" db="EMBL/GenBank/DDBJ databases">
        <authorList>
            <person name="Zhang G."/>
            <person name="Stingl U."/>
        </authorList>
    </citation>
    <scope>NUCLEOTIDE SEQUENCE [LARGE SCALE GENOMIC DNA]</scope>
    <source>
        <strain evidence="3">ZGT108</strain>
    </source>
</reference>
<comment type="caution">
    <text evidence="2">The sequence shown here is derived from an EMBL/GenBank/DDBJ whole genome shotgun (WGS) entry which is preliminary data.</text>
</comment>
<gene>
    <name evidence="2" type="ORF">AVO44_09965</name>
</gene>
<dbReference type="Proteomes" id="UP000053690">
    <property type="component" value="Unassembled WGS sequence"/>
</dbReference>
<sequence length="75" mass="8177">MLTAYFLTVTIVSIWIYFQVRATARGIRVARRSLPCVQHILSENGQDHALALMPCNALERHTPGKKPAAGDAAGT</sequence>
<keyword evidence="1" id="KW-0812">Transmembrane</keyword>
<proteinExistence type="predicted"/>
<keyword evidence="1" id="KW-1133">Transmembrane helix</keyword>
<keyword evidence="1" id="KW-0472">Membrane</keyword>
<keyword evidence="3" id="KW-1185">Reference proteome</keyword>
<feature type="transmembrane region" description="Helical" evidence="1">
    <location>
        <begin position="6"/>
        <end position="24"/>
    </location>
</feature>
<dbReference type="STRING" id="1685378.AVO44_09965"/>
<dbReference type="EMBL" id="LQBP01000004">
    <property type="protein sequence ID" value="KUJ79527.1"/>
    <property type="molecule type" value="Genomic_DNA"/>
</dbReference>
<evidence type="ECO:0000256" key="1">
    <source>
        <dbReference type="SAM" id="Phobius"/>
    </source>
</evidence>
<evidence type="ECO:0000313" key="3">
    <source>
        <dbReference type="Proteomes" id="UP000053690"/>
    </source>
</evidence>
<organism evidence="2 3">
    <name type="scientific">Ruegeria profundi</name>
    <dbReference type="NCBI Taxonomy" id="1685378"/>
    <lineage>
        <taxon>Bacteria</taxon>
        <taxon>Pseudomonadati</taxon>
        <taxon>Pseudomonadota</taxon>
        <taxon>Alphaproteobacteria</taxon>
        <taxon>Rhodobacterales</taxon>
        <taxon>Roseobacteraceae</taxon>
        <taxon>Ruegeria</taxon>
    </lineage>
</organism>
<name>A0A0X3TUZ3_9RHOB</name>
<dbReference type="AlphaFoldDB" id="A0A0X3TUZ3"/>
<accession>A0A0X3TUZ3</accession>
<protein>
    <submittedName>
        <fullName evidence="2">Uncharacterized protein</fullName>
    </submittedName>
</protein>